<dbReference type="SUPFAM" id="SSF63829">
    <property type="entry name" value="Calcium-dependent phosphotriesterase"/>
    <property type="match status" value="1"/>
</dbReference>
<dbReference type="eggNOG" id="COG3420">
    <property type="taxonomic scope" value="Bacteria"/>
</dbReference>
<proteinExistence type="predicted"/>
<sequence>MNPLVSLRVAFAFLFVSTIERGLSAAELPEKAPDFVWAQQAGSVGADKTRGLTTDAEGNIYMTGEFSKTGTFGDFTVESKGDLDFFVAKYSPAGKCLWARTGGGSKTDRGYGVAVDAQGNVFVTGHCLSTDATFDGLAFENRGGDYDLFVAKYDASGKIQWLKSGGGAGYDYGHGIGVDKAGNCYFTGAMVGDCEFMGVSTKNSKSGHAFLAKLKTSGELAWLRVAGGVGSSAGEHLAVDTEGNAVVVGGASGVETFGDLTLTGKGGRDVYAVKYDTNGKALWTFGGDGSSNAAFTSVALDGHGGVSVCGMFKDTLAIGGQKFQATGKDPANGKEYDLFAAKLDRDGKFRWVRTGNGKGVNYALCVAADEAGNSYVTGEFQFTVTMGDTMMTAKGVRDIYAAKFDENGALRWLRADGGTRGNLGYCIVRDKAGNIFLSGAFDGETTYGSTKLTSKGSNDIMLLKLGK</sequence>
<dbReference type="InterPro" id="IPR052918">
    <property type="entry name" value="Motility_Chemotaxis_Reg"/>
</dbReference>
<dbReference type="Gene3D" id="2.120.10.30">
    <property type="entry name" value="TolB, C-terminal domain"/>
    <property type="match status" value="1"/>
</dbReference>
<comment type="caution">
    <text evidence="1">The sequence shown here is derived from an EMBL/GenBank/DDBJ whole genome shotgun (WGS) entry which is preliminary data.</text>
</comment>
<dbReference type="AlphaFoldDB" id="B4CWN6"/>
<dbReference type="STRING" id="497964.CfE428DRAFT_1074"/>
<keyword evidence="2" id="KW-1185">Reference proteome</keyword>
<protein>
    <recommendedName>
        <fullName evidence="3">Beta-propeller repeat protein</fullName>
    </recommendedName>
</protein>
<dbReference type="InterPro" id="IPR010620">
    <property type="entry name" value="SBBP_repeat"/>
</dbReference>
<reference evidence="1 2" key="1">
    <citation type="journal article" date="2011" name="J. Bacteriol.">
        <title>Genome sequence of Chthoniobacter flavus Ellin428, an aerobic heterotrophic soil bacterium.</title>
        <authorList>
            <person name="Kant R."/>
            <person name="van Passel M.W."/>
            <person name="Palva A."/>
            <person name="Lucas S."/>
            <person name="Lapidus A."/>
            <person name="Glavina Del Rio T."/>
            <person name="Dalin E."/>
            <person name="Tice H."/>
            <person name="Bruce D."/>
            <person name="Goodwin L."/>
            <person name="Pitluck S."/>
            <person name="Larimer F.W."/>
            <person name="Land M.L."/>
            <person name="Hauser L."/>
            <person name="Sangwan P."/>
            <person name="de Vos W.M."/>
            <person name="Janssen P.H."/>
            <person name="Smidt H."/>
        </authorList>
    </citation>
    <scope>NUCLEOTIDE SEQUENCE [LARGE SCALE GENOMIC DNA]</scope>
    <source>
        <strain evidence="1 2">Ellin428</strain>
    </source>
</reference>
<dbReference type="EMBL" id="ABVL01000002">
    <property type="protein sequence ID" value="EDY21828.1"/>
    <property type="molecule type" value="Genomic_DNA"/>
</dbReference>
<dbReference type="InterPro" id="IPR011042">
    <property type="entry name" value="6-blade_b-propeller_TolB-like"/>
</dbReference>
<dbReference type="PANTHER" id="PTHR35580:SF1">
    <property type="entry name" value="PHYTASE-LIKE DOMAIN-CONTAINING PROTEIN"/>
    <property type="match status" value="1"/>
</dbReference>
<evidence type="ECO:0000313" key="2">
    <source>
        <dbReference type="Proteomes" id="UP000005824"/>
    </source>
</evidence>
<organism evidence="1 2">
    <name type="scientific">Chthoniobacter flavus Ellin428</name>
    <dbReference type="NCBI Taxonomy" id="497964"/>
    <lineage>
        <taxon>Bacteria</taxon>
        <taxon>Pseudomonadati</taxon>
        <taxon>Verrucomicrobiota</taxon>
        <taxon>Spartobacteria</taxon>
        <taxon>Chthoniobacterales</taxon>
        <taxon>Chthoniobacteraceae</taxon>
        <taxon>Chthoniobacter</taxon>
    </lineage>
</organism>
<dbReference type="Proteomes" id="UP000005824">
    <property type="component" value="Unassembled WGS sequence"/>
</dbReference>
<dbReference type="InParanoid" id="B4CWN6"/>
<name>B4CWN6_9BACT</name>
<gene>
    <name evidence="1" type="ORF">CfE428DRAFT_1074</name>
</gene>
<accession>B4CWN6</accession>
<evidence type="ECO:0008006" key="3">
    <source>
        <dbReference type="Google" id="ProtNLM"/>
    </source>
</evidence>
<dbReference type="PANTHER" id="PTHR35580">
    <property type="entry name" value="CELL SURFACE GLYCOPROTEIN (S-LAYER PROTEIN)-LIKE PROTEIN"/>
    <property type="match status" value="1"/>
</dbReference>
<evidence type="ECO:0000313" key="1">
    <source>
        <dbReference type="EMBL" id="EDY21828.1"/>
    </source>
</evidence>
<dbReference type="Pfam" id="PF06739">
    <property type="entry name" value="SBBP"/>
    <property type="match status" value="2"/>
</dbReference>